<comment type="catalytic activity">
    <reaction evidence="2">
        <text>2 a mycocerosyl-[mycocerosic acid synthase] + a phenolphthiocerol = a dimycocerosyl phenolphthiocerol + 2 holo-[mycocerosic acid synthase].</text>
        <dbReference type="EC" id="2.3.1.282"/>
    </reaction>
</comment>
<evidence type="ECO:0000256" key="9">
    <source>
        <dbReference type="ARBA" id="ARBA00030465"/>
    </source>
</evidence>
<dbReference type="EMBL" id="VOHS01000013">
    <property type="protein sequence ID" value="TWV99778.1"/>
    <property type="molecule type" value="Genomic_DNA"/>
</dbReference>
<dbReference type="SUPFAM" id="SSF52777">
    <property type="entry name" value="CoA-dependent acyltransferases"/>
    <property type="match status" value="2"/>
</dbReference>
<dbReference type="InterPro" id="IPR023213">
    <property type="entry name" value="CAT-like_dom_sf"/>
</dbReference>
<proteinExistence type="inferred from homology"/>
<evidence type="ECO:0000256" key="1">
    <source>
        <dbReference type="ARBA" id="ARBA00000026"/>
    </source>
</evidence>
<evidence type="ECO:0000256" key="4">
    <source>
        <dbReference type="ARBA" id="ARBA00006558"/>
    </source>
</evidence>
<accession>A0A5C6LVP6</accession>
<keyword evidence="8" id="KW-0012">Acyltransferase</keyword>
<evidence type="ECO:0000256" key="3">
    <source>
        <dbReference type="ARBA" id="ARBA00001907"/>
    </source>
</evidence>
<evidence type="ECO:0000259" key="13">
    <source>
        <dbReference type="Pfam" id="PF16911"/>
    </source>
</evidence>
<dbReference type="InterPro" id="IPR001242">
    <property type="entry name" value="Condensation_dom"/>
</dbReference>
<dbReference type="GO" id="GO:0016746">
    <property type="term" value="F:acyltransferase activity"/>
    <property type="evidence" value="ECO:0007669"/>
    <property type="project" value="UniProtKB-KW"/>
</dbReference>
<protein>
    <recommendedName>
        <fullName evidence="6">Phthiocerol/phthiodiolone dimycocerosyl transferase</fullName>
        <ecNumber evidence="5">2.3.1.282</ecNumber>
    </recommendedName>
    <alternativeName>
        <fullName evidence="11">Acyltransferase PapA5</fullName>
    </alternativeName>
    <alternativeName>
        <fullName evidence="9">Phthiocerol/phthiodiolone O-acyltransferase</fullName>
    </alternativeName>
    <alternativeName>
        <fullName evidence="10">Polyketide synthase-associated protein A5</fullName>
    </alternativeName>
</protein>
<comment type="catalytic activity">
    <reaction evidence="1">
        <text>2 a mycocerosyl-[mycocerosic acid synthase] + a phthiocerol = a dimycocerosyl phthiocerol + 2 holo-[mycocerosic acid synthase].</text>
        <dbReference type="EC" id="2.3.1.282"/>
    </reaction>
</comment>
<feature type="domain" description="Phthiocerol/phthiodiolone dimycocerosyl transferase C-terminal" evidence="13">
    <location>
        <begin position="210"/>
        <end position="363"/>
    </location>
</feature>
<dbReference type="PANTHER" id="PTHR28037:SF1">
    <property type="entry name" value="ALCOHOL O-ACETYLTRANSFERASE 1-RELATED"/>
    <property type="match status" value="1"/>
</dbReference>
<dbReference type="EC" id="2.3.1.282" evidence="5"/>
<evidence type="ECO:0000256" key="8">
    <source>
        <dbReference type="ARBA" id="ARBA00023315"/>
    </source>
</evidence>
<evidence type="ECO:0000313" key="15">
    <source>
        <dbReference type="Proteomes" id="UP000318815"/>
    </source>
</evidence>
<keyword evidence="7" id="KW-0808">Transferase</keyword>
<dbReference type="PANTHER" id="PTHR28037">
    <property type="entry name" value="ALCOHOL O-ACETYLTRANSFERASE 1-RELATED"/>
    <property type="match status" value="1"/>
</dbReference>
<sequence>MNRKLILGERIMYVDGTATVNCIFTAKVRGQLTLEGLTYALTKIQQKHPLLGVVIRENEQVRPYFVTDTRIPPIPVQITERQSDEDWKRISTEQWRQSFDVEKGPLARLVWIRSTDVSELMLVCAHCICDGSSILTLMRELLQVLDKPETRLIAYPAFEDILTFIPNTLINNVGLKIRLRLLSGLAWLVLRLKTRGKVPVPGDHYLLHWKMDSNVTSRLANCCKTEKTSMHAAFAVAFMEAHRQVMGAASHEKVISPVDIRRFIPEIKTDQLFAFAPIAELSTSAEKGADFWARARQLKNDLTDAIDKMDIRKLLFTSDYFHSAGRYMVRLLKQTDGTHDVTLSNMGRLDIPEQYDNFVLETIYSPSAAFPWRNANTLVISTFGGQADFSFISQEAFLPAEKARAILQQMQVLLSTNHQHEPAHQ</sequence>
<evidence type="ECO:0000256" key="10">
    <source>
        <dbReference type="ARBA" id="ARBA00032317"/>
    </source>
</evidence>
<comment type="catalytic activity">
    <reaction evidence="3">
        <text>2 a mycocerosyl-[mycocerosic acid synthase] + a phthiodiolone = a dimycocerosyl phthiodiolone + 2 holo-[mycocerosic acid synthase].</text>
        <dbReference type="EC" id="2.3.1.282"/>
    </reaction>
</comment>
<evidence type="ECO:0000256" key="6">
    <source>
        <dbReference type="ARBA" id="ARBA00013449"/>
    </source>
</evidence>
<evidence type="ECO:0000256" key="11">
    <source>
        <dbReference type="ARBA" id="ARBA00033407"/>
    </source>
</evidence>
<organism evidence="14 15">
    <name type="scientific">Chitinophaga pinensis</name>
    <dbReference type="NCBI Taxonomy" id="79329"/>
    <lineage>
        <taxon>Bacteria</taxon>
        <taxon>Pseudomonadati</taxon>
        <taxon>Bacteroidota</taxon>
        <taxon>Chitinophagia</taxon>
        <taxon>Chitinophagales</taxon>
        <taxon>Chitinophagaceae</taxon>
        <taxon>Chitinophaga</taxon>
    </lineage>
</organism>
<evidence type="ECO:0000256" key="2">
    <source>
        <dbReference type="ARBA" id="ARBA00000625"/>
    </source>
</evidence>
<dbReference type="Gene3D" id="3.30.559.30">
    <property type="entry name" value="Nonribosomal peptide synthetase, condensation domain"/>
    <property type="match status" value="1"/>
</dbReference>
<dbReference type="Pfam" id="PF16911">
    <property type="entry name" value="PapA_C"/>
    <property type="match status" value="1"/>
</dbReference>
<reference evidence="14 15" key="1">
    <citation type="submission" date="2019-08" db="EMBL/GenBank/DDBJ databases">
        <title>Whole genome sequencing of chitin degrading bacteria Chitinophaga pinensis YS16.</title>
        <authorList>
            <person name="Singh R.P."/>
            <person name="Manchanda G."/>
            <person name="Maurya I.K."/>
            <person name="Joshi N.K."/>
            <person name="Srivastava A.K."/>
        </authorList>
    </citation>
    <scope>NUCLEOTIDE SEQUENCE [LARGE SCALE GENOMIC DNA]</scope>
    <source>
        <strain evidence="14 15">YS-16</strain>
    </source>
</reference>
<comment type="caution">
    <text evidence="14">The sequence shown here is derived from an EMBL/GenBank/DDBJ whole genome shotgun (WGS) entry which is preliminary data.</text>
</comment>
<dbReference type="Pfam" id="PF00668">
    <property type="entry name" value="Condensation"/>
    <property type="match status" value="1"/>
</dbReference>
<dbReference type="OrthoDB" id="5562587at2"/>
<evidence type="ECO:0000259" key="12">
    <source>
        <dbReference type="Pfam" id="PF00668"/>
    </source>
</evidence>
<dbReference type="RefSeq" id="WP_146305894.1">
    <property type="nucleotide sequence ID" value="NZ_VOHS01000013.1"/>
</dbReference>
<dbReference type="InterPro" id="IPR052058">
    <property type="entry name" value="Alcohol_O-acetyltransferase"/>
</dbReference>
<evidence type="ECO:0000256" key="5">
    <source>
        <dbReference type="ARBA" id="ARBA00012866"/>
    </source>
</evidence>
<dbReference type="Proteomes" id="UP000318815">
    <property type="component" value="Unassembled WGS sequence"/>
</dbReference>
<keyword evidence="15" id="KW-1185">Reference proteome</keyword>
<evidence type="ECO:0000256" key="7">
    <source>
        <dbReference type="ARBA" id="ARBA00022679"/>
    </source>
</evidence>
<feature type="domain" description="Condensation" evidence="12">
    <location>
        <begin position="21"/>
        <end position="144"/>
    </location>
</feature>
<dbReference type="AlphaFoldDB" id="A0A5C6LVP6"/>
<name>A0A5C6LVP6_9BACT</name>
<comment type="similarity">
    <text evidence="4">Belongs to the acyltransferase PapA5 family.</text>
</comment>
<evidence type="ECO:0000313" key="14">
    <source>
        <dbReference type="EMBL" id="TWV99778.1"/>
    </source>
</evidence>
<dbReference type="Gene3D" id="3.30.559.10">
    <property type="entry name" value="Chloramphenicol acetyltransferase-like domain"/>
    <property type="match status" value="1"/>
</dbReference>
<gene>
    <name evidence="14" type="ORF">FEF09_15125</name>
</gene>
<dbReference type="InterPro" id="IPR031641">
    <property type="entry name" value="PapA_C"/>
</dbReference>